<dbReference type="Proteomes" id="UP000706891">
    <property type="component" value="Unassembled WGS sequence"/>
</dbReference>
<evidence type="ECO:0000313" key="6">
    <source>
        <dbReference type="Proteomes" id="UP000706891"/>
    </source>
</evidence>
<evidence type="ECO:0000256" key="3">
    <source>
        <dbReference type="ARBA" id="ARBA00023163"/>
    </source>
</evidence>
<dbReference type="Gene3D" id="1.10.260.40">
    <property type="entry name" value="lambda repressor-like DNA-binding domains"/>
    <property type="match status" value="1"/>
</dbReference>
<dbReference type="InterPro" id="IPR010982">
    <property type="entry name" value="Lambda_DNA-bd_dom_sf"/>
</dbReference>
<dbReference type="PANTHER" id="PTHR30146:SF144">
    <property type="entry name" value="LACI-FAMILY TRANSCRIPTION REGULATOR"/>
    <property type="match status" value="1"/>
</dbReference>
<dbReference type="GO" id="GO:0003700">
    <property type="term" value="F:DNA-binding transcription factor activity"/>
    <property type="evidence" value="ECO:0007669"/>
    <property type="project" value="TreeGrafter"/>
</dbReference>
<dbReference type="CDD" id="cd01392">
    <property type="entry name" value="HTH_LacI"/>
    <property type="match status" value="1"/>
</dbReference>
<evidence type="ECO:0000313" key="5">
    <source>
        <dbReference type="EMBL" id="MBM6672986.1"/>
    </source>
</evidence>
<dbReference type="InterPro" id="IPR025997">
    <property type="entry name" value="SBP_2_dom"/>
</dbReference>
<dbReference type="EMBL" id="JACJJG010000010">
    <property type="protein sequence ID" value="MBM6672986.1"/>
    <property type="molecule type" value="Genomic_DNA"/>
</dbReference>
<dbReference type="Pfam" id="PF00356">
    <property type="entry name" value="LacI"/>
    <property type="match status" value="1"/>
</dbReference>
<dbReference type="SUPFAM" id="SSF47413">
    <property type="entry name" value="lambda repressor-like DNA-binding domains"/>
    <property type="match status" value="1"/>
</dbReference>
<dbReference type="AlphaFoldDB" id="A0A939B6R5"/>
<dbReference type="InterPro" id="IPR028082">
    <property type="entry name" value="Peripla_BP_I"/>
</dbReference>
<dbReference type="PROSITE" id="PS00356">
    <property type="entry name" value="HTH_LACI_1"/>
    <property type="match status" value="1"/>
</dbReference>
<reference evidence="5" key="2">
    <citation type="journal article" date="2021" name="Sci. Rep.">
        <title>The distribution of antibiotic resistance genes in chicken gut microbiota commensals.</title>
        <authorList>
            <person name="Juricova H."/>
            <person name="Matiasovicova J."/>
            <person name="Kubasova T."/>
            <person name="Cejkova D."/>
            <person name="Rychlik I."/>
        </authorList>
    </citation>
    <scope>NUCLEOTIDE SEQUENCE</scope>
    <source>
        <strain evidence="5">An824</strain>
    </source>
</reference>
<name>A0A939B6R5_9BACT</name>
<accession>A0A939B6R5</accession>
<dbReference type="SMART" id="SM00354">
    <property type="entry name" value="HTH_LACI"/>
    <property type="match status" value="1"/>
</dbReference>
<protein>
    <submittedName>
        <fullName evidence="5">LacI family DNA-binding transcriptional regulator</fullName>
    </submittedName>
</protein>
<dbReference type="CDD" id="cd06307">
    <property type="entry name" value="PBP1_sugar_binding"/>
    <property type="match status" value="1"/>
</dbReference>
<organism evidence="5 6">
    <name type="scientific">Marseilla massiliensis</name>
    <dbReference type="NCBI Taxonomy" id="1841864"/>
    <lineage>
        <taxon>Bacteria</taxon>
        <taxon>Pseudomonadati</taxon>
        <taxon>Bacteroidota</taxon>
        <taxon>Bacteroidia</taxon>
        <taxon>Bacteroidales</taxon>
        <taxon>Prevotellaceae</taxon>
        <taxon>Marseilla</taxon>
    </lineage>
</organism>
<proteinExistence type="predicted"/>
<evidence type="ECO:0000259" key="4">
    <source>
        <dbReference type="PROSITE" id="PS50932"/>
    </source>
</evidence>
<keyword evidence="3" id="KW-0804">Transcription</keyword>
<dbReference type="GO" id="GO:0000976">
    <property type="term" value="F:transcription cis-regulatory region binding"/>
    <property type="evidence" value="ECO:0007669"/>
    <property type="project" value="TreeGrafter"/>
</dbReference>
<evidence type="ECO:0000256" key="2">
    <source>
        <dbReference type="ARBA" id="ARBA00023125"/>
    </source>
</evidence>
<dbReference type="InterPro" id="IPR000843">
    <property type="entry name" value="HTH_LacI"/>
</dbReference>
<keyword evidence="1" id="KW-0805">Transcription regulation</keyword>
<keyword evidence="6" id="KW-1185">Reference proteome</keyword>
<reference evidence="5" key="1">
    <citation type="submission" date="2020-08" db="EMBL/GenBank/DDBJ databases">
        <authorList>
            <person name="Cejkova D."/>
            <person name="Kubasova T."/>
            <person name="Jahodarova E."/>
            <person name="Rychlik I."/>
        </authorList>
    </citation>
    <scope>NUCLEOTIDE SEQUENCE</scope>
    <source>
        <strain evidence="5">An824</strain>
    </source>
</reference>
<evidence type="ECO:0000256" key="1">
    <source>
        <dbReference type="ARBA" id="ARBA00023015"/>
    </source>
</evidence>
<feature type="domain" description="HTH lacI-type" evidence="4">
    <location>
        <begin position="5"/>
        <end position="59"/>
    </location>
</feature>
<sequence>MNEKIRIKDIAEKSGVSVGTVDRVLHNRPNVSKAAREKVESVLKNINYQPNMYASALAYNKSYVFYCIIPKHESEAYWEEIEEGAQRACEARRDFHVDVKMMYYRRFDSDTFVKKCKECLNANPNGVIVVPSELEITKKFTDKLHERNIPFILLDSYMPDLKPLSFYGQDSFCSGYFAAKMLMLIASGEKEIMLMKQTKNGKVASKQQENREVGFRHYMQDHFPKVKILELDLPLDGDKERYDEILEEFFVSHPHIHHCITLCSKGHIVGEFLLKTNRRDIQIMGYDMVERNAKCLRLGSISFLIAQHGFMQGYNCVDTLFKAIVLKKKVDPVNYMPIELLSKENIDFYRRTQL</sequence>
<dbReference type="PANTHER" id="PTHR30146">
    <property type="entry name" value="LACI-RELATED TRANSCRIPTIONAL REPRESSOR"/>
    <property type="match status" value="1"/>
</dbReference>
<dbReference type="Pfam" id="PF13407">
    <property type="entry name" value="Peripla_BP_4"/>
    <property type="match status" value="1"/>
</dbReference>
<dbReference type="Gene3D" id="3.40.50.2300">
    <property type="match status" value="2"/>
</dbReference>
<dbReference type="RefSeq" id="WP_021947746.1">
    <property type="nucleotide sequence ID" value="NZ_JACJJG010000010.1"/>
</dbReference>
<gene>
    <name evidence="5" type="ORF">H6A34_03735</name>
</gene>
<comment type="caution">
    <text evidence="5">The sequence shown here is derived from an EMBL/GenBank/DDBJ whole genome shotgun (WGS) entry which is preliminary data.</text>
</comment>
<keyword evidence="2 5" id="KW-0238">DNA-binding</keyword>
<dbReference type="SUPFAM" id="SSF53822">
    <property type="entry name" value="Periplasmic binding protein-like I"/>
    <property type="match status" value="1"/>
</dbReference>
<dbReference type="PROSITE" id="PS50932">
    <property type="entry name" value="HTH_LACI_2"/>
    <property type="match status" value="1"/>
</dbReference>